<dbReference type="InterPro" id="IPR012337">
    <property type="entry name" value="RNaseH-like_sf"/>
</dbReference>
<dbReference type="GO" id="GO:0003887">
    <property type="term" value="F:DNA-directed DNA polymerase activity"/>
    <property type="evidence" value="ECO:0007669"/>
    <property type="project" value="InterPro"/>
</dbReference>
<feature type="compositionally biased region" description="Polar residues" evidence="3">
    <location>
        <begin position="454"/>
        <end position="471"/>
    </location>
</feature>
<dbReference type="KEGG" id="vg:14011572"/>
<dbReference type="PANTHER" id="PTHR10133">
    <property type="entry name" value="DNA POLYMERASE I"/>
    <property type="match status" value="1"/>
</dbReference>
<evidence type="ECO:0000259" key="4">
    <source>
        <dbReference type="SMART" id="SM00474"/>
    </source>
</evidence>
<dbReference type="InterPro" id="IPR036397">
    <property type="entry name" value="RNaseH_sf"/>
</dbReference>
<dbReference type="Gene3D" id="1.20.1060.10">
    <property type="entry name" value="Taq DNA Polymerase, Chain T, domain 4"/>
    <property type="match status" value="1"/>
</dbReference>
<proteinExistence type="predicted"/>
<keyword evidence="7" id="KW-1185">Reference proteome</keyword>
<keyword evidence="2" id="KW-1194">Viral DNA replication</keyword>
<dbReference type="EMBL" id="JN712910">
    <property type="protein sequence ID" value="AEZ50500.1"/>
    <property type="molecule type" value="Genomic_DNA"/>
</dbReference>
<dbReference type="InterPro" id="IPR001098">
    <property type="entry name" value="DNA-dir_DNA_pol_A_palm_dom"/>
</dbReference>
<dbReference type="OrthoDB" id="14842at10239"/>
<evidence type="ECO:0000256" key="2">
    <source>
        <dbReference type="ARBA" id="ARBA00023109"/>
    </source>
</evidence>
<feature type="domain" description="3'-5' exonuclease" evidence="4">
    <location>
        <begin position="38"/>
        <end position="240"/>
    </location>
</feature>
<keyword evidence="1" id="KW-0235">DNA replication</keyword>
<dbReference type="InterPro" id="IPR043502">
    <property type="entry name" value="DNA/RNA_pol_sf"/>
</dbReference>
<name>J9PVA4_9CAUD</name>
<evidence type="ECO:0000259" key="5">
    <source>
        <dbReference type="SMART" id="SM00482"/>
    </source>
</evidence>
<reference evidence="6 7" key="1">
    <citation type="submission" date="2011-09" db="EMBL/GenBank/DDBJ databases">
        <title>Complete Genome Sequence of Bacillus cereus Bacteriophage BCD7.</title>
        <authorList>
            <person name="Lee J.-H."/>
            <person name="Shin H."/>
            <person name="Son B."/>
            <person name="Ryu S."/>
        </authorList>
    </citation>
    <scope>NUCLEOTIDE SEQUENCE [LARGE SCALE GENOMIC DNA]</scope>
</reference>
<dbReference type="InterPro" id="IPR002298">
    <property type="entry name" value="DNA_polymerase_A"/>
</dbReference>
<dbReference type="GO" id="GO:0006261">
    <property type="term" value="P:DNA-templated DNA replication"/>
    <property type="evidence" value="ECO:0007669"/>
    <property type="project" value="InterPro"/>
</dbReference>
<dbReference type="Gene3D" id="1.10.150.20">
    <property type="entry name" value="5' to 3' exonuclease, C-terminal subdomain"/>
    <property type="match status" value="1"/>
</dbReference>
<evidence type="ECO:0000313" key="6">
    <source>
        <dbReference type="EMBL" id="AEZ50500.1"/>
    </source>
</evidence>
<accession>J9PVA4</accession>
<gene>
    <name evidence="6" type="ORF">BCD7_0053</name>
</gene>
<dbReference type="SMART" id="SM00474">
    <property type="entry name" value="35EXOc"/>
    <property type="match status" value="1"/>
</dbReference>
<protein>
    <submittedName>
        <fullName evidence="6">Putative DNA polymerase I</fullName>
    </submittedName>
</protein>
<dbReference type="Pfam" id="PF01612">
    <property type="entry name" value="DNA_pol_A_exo1"/>
    <property type="match status" value="1"/>
</dbReference>
<dbReference type="PRINTS" id="PR00868">
    <property type="entry name" value="DNAPOLI"/>
</dbReference>
<dbReference type="SMART" id="SM00482">
    <property type="entry name" value="POLAc"/>
    <property type="match status" value="1"/>
</dbReference>
<dbReference type="Gene3D" id="3.30.420.10">
    <property type="entry name" value="Ribonuclease H-like superfamily/Ribonuclease H"/>
    <property type="match status" value="1"/>
</dbReference>
<dbReference type="RefSeq" id="YP_007005904.1">
    <property type="nucleotide sequence ID" value="NC_019515.1"/>
</dbReference>
<dbReference type="Proteomes" id="UP000006298">
    <property type="component" value="Segment"/>
</dbReference>
<dbReference type="SUPFAM" id="SSF56672">
    <property type="entry name" value="DNA/RNA polymerases"/>
    <property type="match status" value="1"/>
</dbReference>
<dbReference type="GO" id="GO:0006302">
    <property type="term" value="P:double-strand break repair"/>
    <property type="evidence" value="ECO:0007669"/>
    <property type="project" value="TreeGrafter"/>
</dbReference>
<dbReference type="GeneID" id="14011572"/>
<dbReference type="GO" id="GO:0039693">
    <property type="term" value="P:viral DNA genome replication"/>
    <property type="evidence" value="ECO:0007669"/>
    <property type="project" value="UniProtKB-KW"/>
</dbReference>
<evidence type="ECO:0000313" key="7">
    <source>
        <dbReference type="Proteomes" id="UP000006298"/>
    </source>
</evidence>
<organism evidence="6 7">
    <name type="scientific">Bacillus phage BCD7</name>
    <dbReference type="NCBI Taxonomy" id="1136534"/>
    <lineage>
        <taxon>Viruses</taxon>
        <taxon>Duplodnaviria</taxon>
        <taxon>Heunggongvirae</taxon>
        <taxon>Uroviricota</taxon>
        <taxon>Caudoviricetes</taxon>
        <taxon>Becedseptimavirus</taxon>
        <taxon>Becedseptimavirus BCD7</taxon>
    </lineage>
</organism>
<dbReference type="GO" id="GO:0003677">
    <property type="term" value="F:DNA binding"/>
    <property type="evidence" value="ECO:0007669"/>
    <property type="project" value="InterPro"/>
</dbReference>
<dbReference type="InterPro" id="IPR002562">
    <property type="entry name" value="3'-5'_exonuclease_dom"/>
</dbReference>
<evidence type="ECO:0000256" key="1">
    <source>
        <dbReference type="ARBA" id="ARBA00022705"/>
    </source>
</evidence>
<dbReference type="PANTHER" id="PTHR10133:SF27">
    <property type="entry name" value="DNA POLYMERASE NU"/>
    <property type="match status" value="1"/>
</dbReference>
<evidence type="ECO:0000256" key="3">
    <source>
        <dbReference type="SAM" id="MobiDB-lite"/>
    </source>
</evidence>
<feature type="region of interest" description="Disordered" evidence="3">
    <location>
        <begin position="454"/>
        <end position="474"/>
    </location>
</feature>
<dbReference type="Pfam" id="PF00476">
    <property type="entry name" value="DNA_pol_A"/>
    <property type="match status" value="1"/>
</dbReference>
<sequence>MAQTKEDKLRIAENVLAFVDRVTDKKRKTRVKSEHYKGITVTNELEFRRLYKKLMKVEEFAFDTEFSSLRMQYKGESELVGVSFSWGKDNNYYVPVGSWVNSNREQIPMWLFKRLMRRVFARTDIRIVGHNLKAELHALANVDIEVKTNDLFDTMIAVWNIDENNLIGLKEITERYYGYHQTHFKDLLLTIPDSVKVEFGYKKTYKGDATLVDQYIMSPYAMDDTYWTWKIYVDIMDALEDEKIMPYFFKRQMPYLRVLFNMERRGVPVDFERLKRMAKMAEKDLADLEYKIFELVGLEFSITSGQQLAELLFGWEKQKPIYEKIYEPIIDPKTGEQGVYKTGPRKGELKWKEKNNKNKIIGYEPAGNKHLIEASYKFPMGAVSEKTGQPKTGSDELDEILKRNYKKSKKKKEGQEFVRLVLRYKRLEKLRSTYMEGLAEQVYSDGRIHCSFNQTGTTSGRLSSSEPNLQNLPRPIEDVKEPQREWFDNEEAFRSAWAIYKEEKAEYDFWKRYEIRDAFVVPGDAKEEIDMTAHDFSNLEMRILTHFSQDPLLISMFARNVDSHGDTAVNMFKLDCTAEEAKKKYPKQRQQAKTINFLLVYGGSPSALSSQLGVSKDEAQTLYDMYFATYKGVAKYMKSQKKFAHRHGVVYTVLGRKRHLDGINDSDYGTRGYNERLAVNAPIQGSAADITISAQLIIEHDPLLNELGYEQVLQVHDEIVGLVPARNRERAMERVQEIMANCLPQPMNNIELRADGDYGKTYAEAK</sequence>
<dbReference type="GO" id="GO:0008408">
    <property type="term" value="F:3'-5' exonuclease activity"/>
    <property type="evidence" value="ECO:0007669"/>
    <property type="project" value="InterPro"/>
</dbReference>
<dbReference type="FunFam" id="1.10.150.20:FF:000002">
    <property type="entry name" value="DNA polymerase I"/>
    <property type="match status" value="1"/>
</dbReference>
<dbReference type="Gene3D" id="3.30.70.370">
    <property type="match status" value="1"/>
</dbReference>
<dbReference type="SUPFAM" id="SSF53098">
    <property type="entry name" value="Ribonuclease H-like"/>
    <property type="match status" value="1"/>
</dbReference>
<feature type="domain" description="DNA-directed DNA polymerase family A palm" evidence="5">
    <location>
        <begin position="514"/>
        <end position="727"/>
    </location>
</feature>